<keyword evidence="1" id="KW-0812">Transmembrane</keyword>
<keyword evidence="3" id="KW-1185">Reference proteome</keyword>
<feature type="transmembrane region" description="Helical" evidence="1">
    <location>
        <begin position="89"/>
        <end position="114"/>
    </location>
</feature>
<keyword evidence="1" id="KW-0472">Membrane</keyword>
<sequence length="510" mass="56740">MTPPLDRVLAILLQYRSHLQLLVPLAAITYLCASPTFAPRTFAALLFIRLFLDVYWYGCGYRYVPLSASSADTDFDAISPPRCAFHKNIALSLGAAAAVISFSIAAALLVAWMASGASTAMQFHESFGAVGRSTEMSTVFQRGAFFDKMRVATELWCSVASTSCVLNVQYVADDYLRSDWERTNAQLVAGARHAFARRAFVSPSALNCSFSEWCSGDYGRDYHNPEAASILRYTIAPSIAKYSGCLLQLSHAIDEQVQEIRHAGAQLVSIWEAESQHIESIDAPQLFLHHLKRSLAIIYNGRTRLQKQPVDAILTRLIAMHAPIHTASRYFSPRPTIDEQIHHLRSNLSSADRLETAARKCSSIATTAFADLEHHKAHLDDLSSTYVDFGPIIENVAEFFLGLCDPSSSSSGPNSNKTLQACHNSSSSTTNTNISTPWEITWARHINDRVTATLNQILYEMTTRPEVWIQRQGLFRLATGPTLGDWTLQKERIDQWGNIIDQLGGRERDY</sequence>
<name>A0A6A6F4E4_9PEZI</name>
<dbReference type="OrthoDB" id="3631739at2759"/>
<reference evidence="2" key="1">
    <citation type="journal article" date="2020" name="Stud. Mycol.">
        <title>101 Dothideomycetes genomes: a test case for predicting lifestyles and emergence of pathogens.</title>
        <authorList>
            <person name="Haridas S."/>
            <person name="Albert R."/>
            <person name="Binder M."/>
            <person name="Bloem J."/>
            <person name="Labutti K."/>
            <person name="Salamov A."/>
            <person name="Andreopoulos B."/>
            <person name="Baker S."/>
            <person name="Barry K."/>
            <person name="Bills G."/>
            <person name="Bluhm B."/>
            <person name="Cannon C."/>
            <person name="Castanera R."/>
            <person name="Culley D."/>
            <person name="Daum C."/>
            <person name="Ezra D."/>
            <person name="Gonzalez J."/>
            <person name="Henrissat B."/>
            <person name="Kuo A."/>
            <person name="Liang C."/>
            <person name="Lipzen A."/>
            <person name="Lutzoni F."/>
            <person name="Magnuson J."/>
            <person name="Mondo S."/>
            <person name="Nolan M."/>
            <person name="Ohm R."/>
            <person name="Pangilinan J."/>
            <person name="Park H.-J."/>
            <person name="Ramirez L."/>
            <person name="Alfaro M."/>
            <person name="Sun H."/>
            <person name="Tritt A."/>
            <person name="Yoshinaga Y."/>
            <person name="Zwiers L.-H."/>
            <person name="Turgeon B."/>
            <person name="Goodwin S."/>
            <person name="Spatafora J."/>
            <person name="Crous P."/>
            <person name="Grigoriev I."/>
        </authorList>
    </citation>
    <scope>NUCLEOTIDE SEQUENCE</scope>
    <source>
        <strain evidence="2">SCOH1-5</strain>
    </source>
</reference>
<evidence type="ECO:0000313" key="3">
    <source>
        <dbReference type="Proteomes" id="UP000799539"/>
    </source>
</evidence>
<evidence type="ECO:0000256" key="1">
    <source>
        <dbReference type="SAM" id="Phobius"/>
    </source>
</evidence>
<proteinExistence type="predicted"/>
<accession>A0A6A6F4E4</accession>
<feature type="transmembrane region" description="Helical" evidence="1">
    <location>
        <begin position="21"/>
        <end position="48"/>
    </location>
</feature>
<organism evidence="2 3">
    <name type="scientific">Cercospora zeae-maydis SCOH1-5</name>
    <dbReference type="NCBI Taxonomy" id="717836"/>
    <lineage>
        <taxon>Eukaryota</taxon>
        <taxon>Fungi</taxon>
        <taxon>Dikarya</taxon>
        <taxon>Ascomycota</taxon>
        <taxon>Pezizomycotina</taxon>
        <taxon>Dothideomycetes</taxon>
        <taxon>Dothideomycetidae</taxon>
        <taxon>Mycosphaerellales</taxon>
        <taxon>Mycosphaerellaceae</taxon>
        <taxon>Cercospora</taxon>
    </lineage>
</organism>
<dbReference type="AlphaFoldDB" id="A0A6A6F4E4"/>
<gene>
    <name evidence="2" type="ORF">CERZMDRAFT_88101</name>
</gene>
<keyword evidence="1" id="KW-1133">Transmembrane helix</keyword>
<protein>
    <submittedName>
        <fullName evidence="2">Uncharacterized protein</fullName>
    </submittedName>
</protein>
<dbReference type="EMBL" id="ML992698">
    <property type="protein sequence ID" value="KAF2208019.1"/>
    <property type="molecule type" value="Genomic_DNA"/>
</dbReference>
<dbReference type="Proteomes" id="UP000799539">
    <property type="component" value="Unassembled WGS sequence"/>
</dbReference>
<evidence type="ECO:0000313" key="2">
    <source>
        <dbReference type="EMBL" id="KAF2208019.1"/>
    </source>
</evidence>